<dbReference type="AlphaFoldDB" id="A0A1E4R650"/>
<organism evidence="2 3">
    <name type="scientific">Lysinibacillus fusiformis</name>
    <dbReference type="NCBI Taxonomy" id="28031"/>
    <lineage>
        <taxon>Bacteria</taxon>
        <taxon>Bacillati</taxon>
        <taxon>Bacillota</taxon>
        <taxon>Bacilli</taxon>
        <taxon>Bacillales</taxon>
        <taxon>Bacillaceae</taxon>
        <taxon>Lysinibacillus</taxon>
    </lineage>
</organism>
<feature type="compositionally biased region" description="Basic and acidic residues" evidence="1">
    <location>
        <begin position="11"/>
        <end position="23"/>
    </location>
</feature>
<dbReference type="Proteomes" id="UP000094784">
    <property type="component" value="Unassembled WGS sequence"/>
</dbReference>
<accession>A0A1E4R650</accession>
<evidence type="ECO:0000313" key="3">
    <source>
        <dbReference type="Proteomes" id="UP000094784"/>
    </source>
</evidence>
<sequence>MSEVTDSAAEVTDRTTKVKDNPCRRNGKPQSFVQNSDSFYVKYKESVKFGENRIFRSKVSAGGE</sequence>
<dbReference type="RefSeq" id="WP_069480973.1">
    <property type="nucleotide sequence ID" value="NZ_KV766182.1"/>
</dbReference>
<gene>
    <name evidence="2" type="ORF">BG258_08505</name>
</gene>
<proteinExistence type="predicted"/>
<name>A0A1E4R650_9BACI</name>
<protein>
    <submittedName>
        <fullName evidence="2">Uncharacterized protein</fullName>
    </submittedName>
</protein>
<feature type="region of interest" description="Disordered" evidence="1">
    <location>
        <begin position="1"/>
        <end position="31"/>
    </location>
</feature>
<evidence type="ECO:0000256" key="1">
    <source>
        <dbReference type="SAM" id="MobiDB-lite"/>
    </source>
</evidence>
<comment type="caution">
    <text evidence="2">The sequence shown here is derived from an EMBL/GenBank/DDBJ whole genome shotgun (WGS) entry which is preliminary data.</text>
</comment>
<evidence type="ECO:0000313" key="2">
    <source>
        <dbReference type="EMBL" id="ODV55942.1"/>
    </source>
</evidence>
<reference evidence="2 3" key="1">
    <citation type="submission" date="2016-09" db="EMBL/GenBank/DDBJ databases">
        <title>Draft genome sequence of the soil isolate, Lysinibacillus fusiformis M5, a potential hypoxanthine producer.</title>
        <authorList>
            <person name="Gallegos-Monterrosa R."/>
            <person name="Maroti G."/>
            <person name="Balint B."/>
            <person name="Kovacs A.T."/>
        </authorList>
    </citation>
    <scope>NUCLEOTIDE SEQUENCE [LARGE SCALE GENOMIC DNA]</scope>
    <source>
        <strain evidence="2 3">M5</strain>
    </source>
</reference>
<dbReference type="EMBL" id="MECQ01000001">
    <property type="protein sequence ID" value="ODV55942.1"/>
    <property type="molecule type" value="Genomic_DNA"/>
</dbReference>